<organism evidence="3 4">
    <name type="scientific">Seiridium unicorne</name>
    <dbReference type="NCBI Taxonomy" id="138068"/>
    <lineage>
        <taxon>Eukaryota</taxon>
        <taxon>Fungi</taxon>
        <taxon>Dikarya</taxon>
        <taxon>Ascomycota</taxon>
        <taxon>Pezizomycotina</taxon>
        <taxon>Sordariomycetes</taxon>
        <taxon>Xylariomycetidae</taxon>
        <taxon>Amphisphaeriales</taxon>
        <taxon>Sporocadaceae</taxon>
        <taxon>Seiridium</taxon>
    </lineage>
</organism>
<feature type="domain" description="DUF7918" evidence="2">
    <location>
        <begin position="357"/>
        <end position="613"/>
    </location>
</feature>
<accession>A0ABR2V1L4</accession>
<dbReference type="PANTHER" id="PTHR36223">
    <property type="entry name" value="BETA-LACTAMASE-TYPE TRANSPEPTIDASE FOLD DOMAIN CONTAINING PROTEIN"/>
    <property type="match status" value="1"/>
</dbReference>
<dbReference type="EMBL" id="JARVKF010000223">
    <property type="protein sequence ID" value="KAK9420815.1"/>
    <property type="molecule type" value="Genomic_DNA"/>
</dbReference>
<feature type="region of interest" description="Disordered" evidence="1">
    <location>
        <begin position="612"/>
        <end position="664"/>
    </location>
</feature>
<gene>
    <name evidence="3" type="ORF">SUNI508_00906</name>
</gene>
<sequence length="664" mass="75302">MAIIDGVKGLEATIKVNGKALEEYDKPIPSAPAEGTTPSPALESSILDVKNIPHVVKYVESVAGAEFQLCFTKKGSFRFQSDHIAFQVEVDGKGQALCHEPKGPRGRRWDEFIDGVYWGSKDDGFLSSNFKFAHLNIVDSSNSSAEEMEQEIEESRNLGTLRIYVYHMMSTNGICNLGGSEMPTEINGATEKATKGLAVTHIVQLGEDEEWFPEDSPEDIYEDPSERPFAVFEFRYRSKEGLMQEGVIPRLDSIDEMDEQEVRAFARRLQERQEAAEFRIKREPKEASIETEFPAGRKRASIAGAKPPPKRYKESIRHDSKASLPNDNIKTFETLDTYSATTLIQSAIMAILDEVPGLEATIQVNGVDLEEYDNPHDETVSNMPEYASQLHIEPRLRTKHVIKYIEAKSGDVFAIKFTRRPEFHYVSHHVAWKVNIDNEPQSFLHEDLELKAKGQPYTRIVDHTLWRRSREENWNSGCFQFADLGVAHGEHFPKEKVEQDKEILKRLGVIKVSVFNMLSSTKVRAGNTLVLGAIGSDREIGEMAEKSLVGSTISQYTKLSNQQAVRVMGNDNEDDPNREINKSRCIDFENRPFAVFEFRYRSTEGLIQEGISPYPRRWPPPAHPSDSSRLLSFDLPPMQIQGSQVMFRERKRGRDRSPEKKGTR</sequence>
<evidence type="ECO:0000259" key="2">
    <source>
        <dbReference type="Pfam" id="PF25534"/>
    </source>
</evidence>
<protein>
    <recommendedName>
        <fullName evidence="2">DUF7918 domain-containing protein</fullName>
    </recommendedName>
</protein>
<dbReference type="InterPro" id="IPR057678">
    <property type="entry name" value="DUF7918"/>
</dbReference>
<feature type="domain" description="DUF7918" evidence="2">
    <location>
        <begin position="9"/>
        <end position="250"/>
    </location>
</feature>
<evidence type="ECO:0000256" key="1">
    <source>
        <dbReference type="SAM" id="MobiDB-lite"/>
    </source>
</evidence>
<name>A0ABR2V1L4_9PEZI</name>
<dbReference type="PANTHER" id="PTHR36223:SF1">
    <property type="entry name" value="TRANSCRIPTION ELONGATION FACTOR EAF N-TERMINAL DOMAIN-CONTAINING PROTEIN"/>
    <property type="match status" value="1"/>
</dbReference>
<evidence type="ECO:0000313" key="4">
    <source>
        <dbReference type="Proteomes" id="UP001408356"/>
    </source>
</evidence>
<reference evidence="3 4" key="1">
    <citation type="journal article" date="2024" name="J. Plant Pathol.">
        <title>Sequence and assembly of the genome of Seiridium unicorne, isolate CBS 538.82, causal agent of cypress canker disease.</title>
        <authorList>
            <person name="Scali E."/>
            <person name="Rocca G.D."/>
            <person name="Danti R."/>
            <person name="Garbelotto M."/>
            <person name="Barberini S."/>
            <person name="Baroncelli R."/>
            <person name="Emiliani G."/>
        </authorList>
    </citation>
    <scope>NUCLEOTIDE SEQUENCE [LARGE SCALE GENOMIC DNA]</scope>
    <source>
        <strain evidence="3 4">BM-138-508</strain>
    </source>
</reference>
<proteinExistence type="predicted"/>
<keyword evidence="4" id="KW-1185">Reference proteome</keyword>
<dbReference type="Proteomes" id="UP001408356">
    <property type="component" value="Unassembled WGS sequence"/>
</dbReference>
<feature type="region of interest" description="Disordered" evidence="1">
    <location>
        <begin position="300"/>
        <end position="319"/>
    </location>
</feature>
<evidence type="ECO:0000313" key="3">
    <source>
        <dbReference type="EMBL" id="KAK9420815.1"/>
    </source>
</evidence>
<feature type="compositionally biased region" description="Basic and acidic residues" evidence="1">
    <location>
        <begin position="655"/>
        <end position="664"/>
    </location>
</feature>
<comment type="caution">
    <text evidence="3">The sequence shown here is derived from an EMBL/GenBank/DDBJ whole genome shotgun (WGS) entry which is preliminary data.</text>
</comment>
<dbReference type="Pfam" id="PF25534">
    <property type="entry name" value="DUF7918"/>
    <property type="match status" value="2"/>
</dbReference>